<reference evidence="1 2" key="1">
    <citation type="submission" date="2022-09" db="EMBL/GenBank/DDBJ databases">
        <title>Intensive care unit water sources are persistently colonized with multi-drug resistant bacteria and are the site of extensive horizontal gene transfer of antibiotic resistance genes.</title>
        <authorList>
            <person name="Diorio-Toth L."/>
        </authorList>
    </citation>
    <scope>NUCLEOTIDE SEQUENCE [LARGE SCALE GENOMIC DNA]</scope>
    <source>
        <strain evidence="1 2">GD03967</strain>
    </source>
</reference>
<dbReference type="EMBL" id="JAOBZK010000007">
    <property type="protein sequence ID" value="MDH1177975.1"/>
    <property type="molecule type" value="Genomic_DNA"/>
</dbReference>
<comment type="caution">
    <text evidence="1">The sequence shown here is derived from an EMBL/GenBank/DDBJ whole genome shotgun (WGS) entry which is preliminary data.</text>
</comment>
<dbReference type="RefSeq" id="WP_279990364.1">
    <property type="nucleotide sequence ID" value="NZ_JAOBZK010000007.1"/>
</dbReference>
<protein>
    <submittedName>
        <fullName evidence="1">Uncharacterized protein</fullName>
    </submittedName>
</protein>
<accession>A0ABD4YRR3</accession>
<dbReference type="Proteomes" id="UP001158644">
    <property type="component" value="Unassembled WGS sequence"/>
</dbReference>
<evidence type="ECO:0000313" key="1">
    <source>
        <dbReference type="EMBL" id="MDH1177975.1"/>
    </source>
</evidence>
<organism evidence="1 2">
    <name type="scientific">Achromobacter mucicolens</name>
    <dbReference type="NCBI Taxonomy" id="1389922"/>
    <lineage>
        <taxon>Bacteria</taxon>
        <taxon>Pseudomonadati</taxon>
        <taxon>Pseudomonadota</taxon>
        <taxon>Betaproteobacteria</taxon>
        <taxon>Burkholderiales</taxon>
        <taxon>Alcaligenaceae</taxon>
        <taxon>Achromobacter</taxon>
    </lineage>
</organism>
<proteinExistence type="predicted"/>
<sequence length="52" mass="5735">MRFEFHGRSFVCGFLASGIYFQWDQLDAIGAGLSMAAAGALLVYRLANKEHP</sequence>
<dbReference type="AlphaFoldDB" id="A0ABD4YRR3"/>
<name>A0ABD4YRR3_9BURK</name>
<evidence type="ECO:0000313" key="2">
    <source>
        <dbReference type="Proteomes" id="UP001158644"/>
    </source>
</evidence>
<gene>
    <name evidence="1" type="ORF">N5C72_07805</name>
</gene>